<gene>
    <name evidence="6" type="ORF">I8D64_10060</name>
</gene>
<evidence type="ECO:0000313" key="7">
    <source>
        <dbReference type="Proteomes" id="UP000612352"/>
    </source>
</evidence>
<evidence type="ECO:0000256" key="1">
    <source>
        <dbReference type="ARBA" id="ARBA00022763"/>
    </source>
</evidence>
<name>A0ABS1BAW2_9MICO</name>
<keyword evidence="1" id="KW-0227">DNA damage</keyword>
<feature type="compositionally biased region" description="Low complexity" evidence="4">
    <location>
        <begin position="15"/>
        <end position="27"/>
    </location>
</feature>
<keyword evidence="7" id="KW-1185">Reference proteome</keyword>
<keyword evidence="2" id="KW-0378">Hydrolase</keyword>
<comment type="caution">
    <text evidence="6">The sequence shown here is derived from an EMBL/GenBank/DDBJ whole genome shotgun (WGS) entry which is preliminary data.</text>
</comment>
<feature type="domain" description="PD-(D/E)XK endonuclease-like" evidence="5">
    <location>
        <begin position="652"/>
        <end position="911"/>
    </location>
</feature>
<keyword evidence="2" id="KW-0347">Helicase</keyword>
<dbReference type="EMBL" id="JAEDAJ010000005">
    <property type="protein sequence ID" value="MBK0331748.1"/>
    <property type="molecule type" value="Genomic_DNA"/>
</dbReference>
<evidence type="ECO:0000259" key="5">
    <source>
        <dbReference type="Pfam" id="PF12705"/>
    </source>
</evidence>
<proteinExistence type="predicted"/>
<dbReference type="Pfam" id="PF12705">
    <property type="entry name" value="PDDEXK_1"/>
    <property type="match status" value="1"/>
</dbReference>
<evidence type="ECO:0000313" key="6">
    <source>
        <dbReference type="EMBL" id="MBK0331748.1"/>
    </source>
</evidence>
<keyword evidence="2" id="KW-0067">ATP-binding</keyword>
<sequence>MEIEFGWTADGADWASASAHRARSTSTDDPAGENDAAPDARLGPRGLVALLQGRLALTHPPVEQAVRIAQTMRLIGDIIAEREGAGAGGVQRSATRDDTEEFWPERSFAVDPWSTAAHLLRLRDASIEAGWNAPDPVHGLPARLAAVRDLEHRAVVGMPGTCGDGGRPASLSPGPADDLRDVIATLVELDSLGVTWPLGIDAITLAEYPTALPGLWPRLFELLDAAGVRLRHAGTGPQHAPDLEVVQCLDEWSAADVAARFLSAPAGPDPTGSDQVPLSVLATTDTTVLDRALHRRGMPALGAVEPSTDRAHHQVLGLFLDVATAPVDVHQLAALLDLRVLPGMHRDDEPIGLVPAPVRRELLRALTREPGIGPAWREALARLEEKSASAPAESRDRERRALEAARGIDRLVRDPLPADGLLPGAIAGRLDLLTERLRAVARGEGDLLASLAQVTALREVLGMLGPGAPLSRRTLQQVIDACGGAGRSPLARAEVAPWAVTTRPAQLHAEGGTVLWWGPAEDALPSPMLWDPDEVQTLEEFGARLLPPAQESALHVGAALRALRGASRLIAVLPGRRLEKEPTPSGLLTHLESAAGRSAKDRLTPAQLVDGTTWSLAGRSLPLRTPDLQKLSSQQLTSRSAGHRLDHLLPERMSFTQAQALLECPHRWLLEYALGIRPAQVASLPTGPRMIGTLVHAVVETLVDERMDPGLGGASLEPPDPGRIGEVFDALVPQLASELDLPGRAFERTEVRDRAVRSLRELFAGLADAGLRVTGTESEFSRPLTLRLARGPHEVVFGGSRDLDAQDAEGHPTVIDLKWSFSRTRYGDLFDTGEAIQLASYAWSLAEDPDSLADADHPADVGYFLLRSGEFVSANRSLDAHRRTPMDVADAWRRLVEGVQQRLDEIAGGTVALGCQQLLEAAGIPADAEYRPRQKAVAAQRDLARAEGGILVEDHCARGDYAQLCLLTGGN</sequence>
<accession>A0ABS1BAW2</accession>
<dbReference type="Proteomes" id="UP000612352">
    <property type="component" value="Unassembled WGS sequence"/>
</dbReference>
<dbReference type="RefSeq" id="WP_200502393.1">
    <property type="nucleotide sequence ID" value="NZ_JAEDAJ010000005.1"/>
</dbReference>
<evidence type="ECO:0000256" key="2">
    <source>
        <dbReference type="ARBA" id="ARBA00022806"/>
    </source>
</evidence>
<feature type="region of interest" description="Disordered" evidence="4">
    <location>
        <begin position="1"/>
        <end position="41"/>
    </location>
</feature>
<keyword evidence="3" id="KW-0234">DNA repair</keyword>
<evidence type="ECO:0000256" key="3">
    <source>
        <dbReference type="ARBA" id="ARBA00023204"/>
    </source>
</evidence>
<organism evidence="6 7">
    <name type="scientific">Brachybacterium halotolerans</name>
    <dbReference type="NCBI Taxonomy" id="2795215"/>
    <lineage>
        <taxon>Bacteria</taxon>
        <taxon>Bacillati</taxon>
        <taxon>Actinomycetota</taxon>
        <taxon>Actinomycetes</taxon>
        <taxon>Micrococcales</taxon>
        <taxon>Dermabacteraceae</taxon>
        <taxon>Brachybacterium</taxon>
    </lineage>
</organism>
<keyword evidence="2" id="KW-0547">Nucleotide-binding</keyword>
<protein>
    <submittedName>
        <fullName evidence="6">PD-(D/E)XK nuclease family protein</fullName>
    </submittedName>
</protein>
<reference evidence="6 7" key="1">
    <citation type="submission" date="2020-12" db="EMBL/GenBank/DDBJ databases">
        <title>Brachybacterium sp. MASK1Z-5, whole genome shotgun sequence.</title>
        <authorList>
            <person name="Tuo L."/>
        </authorList>
    </citation>
    <scope>NUCLEOTIDE SEQUENCE [LARGE SCALE GENOMIC DNA]</scope>
    <source>
        <strain evidence="6 7">MASK1Z-5</strain>
    </source>
</reference>
<dbReference type="InterPro" id="IPR038726">
    <property type="entry name" value="PDDEXK_AddAB-type"/>
</dbReference>
<evidence type="ECO:0000256" key="4">
    <source>
        <dbReference type="SAM" id="MobiDB-lite"/>
    </source>
</evidence>